<sequence>MSSLIPWAAWINICFLRRAPQDVAHSPALARNMVLLSVLIDAMLVYLAEREQAVAVVLISLAFLLALPWLLLNLTGHQARYAQTLAALAGTGLVFGLLLLPLVLIWNLAGPLQPNEQPSALHVALFFVQIGLNAWRLMTVAHILRHAMDLRLFAAALFAIGWFILELSASLWLQSGTQ</sequence>
<proteinExistence type="predicted"/>
<name>A0AAW3ZI64_9GAMM</name>
<dbReference type="EMBL" id="JACYTR010000007">
    <property type="protein sequence ID" value="MBD8525110.1"/>
    <property type="molecule type" value="Genomic_DNA"/>
</dbReference>
<accession>A0AAW3ZI64</accession>
<protein>
    <submittedName>
        <fullName evidence="2">Uncharacterized protein</fullName>
    </submittedName>
</protein>
<gene>
    <name evidence="2" type="ORF">IFO71_05085</name>
</gene>
<reference evidence="2 3" key="1">
    <citation type="submission" date="2020-09" db="EMBL/GenBank/DDBJ databases">
        <title>Pseudoxanthomonas sp. CAU 1598 isolated from sand of Yaerae Beach.</title>
        <authorList>
            <person name="Kim W."/>
        </authorList>
    </citation>
    <scope>NUCLEOTIDE SEQUENCE [LARGE SCALE GENOMIC DNA]</scope>
    <source>
        <strain evidence="2 3">CAU 1598</strain>
    </source>
</reference>
<feature type="transmembrane region" description="Helical" evidence="1">
    <location>
        <begin position="53"/>
        <end position="72"/>
    </location>
</feature>
<keyword evidence="3" id="KW-1185">Reference proteome</keyword>
<evidence type="ECO:0000256" key="1">
    <source>
        <dbReference type="SAM" id="Phobius"/>
    </source>
</evidence>
<comment type="caution">
    <text evidence="2">The sequence shown here is derived from an EMBL/GenBank/DDBJ whole genome shotgun (WGS) entry which is preliminary data.</text>
</comment>
<organism evidence="2 3">
    <name type="scientific">Pseudomarimonas arenosa</name>
    <dbReference type="NCBI Taxonomy" id="2774145"/>
    <lineage>
        <taxon>Bacteria</taxon>
        <taxon>Pseudomonadati</taxon>
        <taxon>Pseudomonadota</taxon>
        <taxon>Gammaproteobacteria</taxon>
        <taxon>Lysobacterales</taxon>
        <taxon>Lysobacteraceae</taxon>
        <taxon>Pseudomarimonas</taxon>
    </lineage>
</organism>
<feature type="transmembrane region" description="Helical" evidence="1">
    <location>
        <begin position="84"/>
        <end position="108"/>
    </location>
</feature>
<dbReference type="Proteomes" id="UP000613768">
    <property type="component" value="Unassembled WGS sequence"/>
</dbReference>
<dbReference type="AlphaFoldDB" id="A0AAW3ZI64"/>
<dbReference type="RefSeq" id="WP_192028463.1">
    <property type="nucleotide sequence ID" value="NZ_JACYTR010000007.1"/>
</dbReference>
<evidence type="ECO:0000313" key="3">
    <source>
        <dbReference type="Proteomes" id="UP000613768"/>
    </source>
</evidence>
<keyword evidence="1" id="KW-0472">Membrane</keyword>
<evidence type="ECO:0000313" key="2">
    <source>
        <dbReference type="EMBL" id="MBD8525110.1"/>
    </source>
</evidence>
<feature type="transmembrane region" description="Helical" evidence="1">
    <location>
        <begin position="150"/>
        <end position="173"/>
    </location>
</feature>
<keyword evidence="1" id="KW-0812">Transmembrane</keyword>
<keyword evidence="1" id="KW-1133">Transmembrane helix</keyword>
<feature type="transmembrane region" description="Helical" evidence="1">
    <location>
        <begin position="120"/>
        <end position="138"/>
    </location>
</feature>